<gene>
    <name evidence="2" type="ORF">CNY62_08335</name>
</gene>
<organism evidence="2 3">
    <name type="scientific">Brochothrix thermosphacta</name>
    <name type="common">Microbacterium thermosphactum</name>
    <dbReference type="NCBI Taxonomy" id="2756"/>
    <lineage>
        <taxon>Bacteria</taxon>
        <taxon>Bacillati</taxon>
        <taxon>Bacillota</taxon>
        <taxon>Bacilli</taxon>
        <taxon>Bacillales</taxon>
        <taxon>Listeriaceae</taxon>
        <taxon>Brochothrix</taxon>
    </lineage>
</organism>
<proteinExistence type="inferred from homology"/>
<dbReference type="STRING" id="2756.BFR44_08970"/>
<evidence type="ECO:0000256" key="1">
    <source>
        <dbReference type="ARBA" id="ARBA00009580"/>
    </source>
</evidence>
<dbReference type="InterPro" id="IPR029021">
    <property type="entry name" value="Prot-tyrosine_phosphatase-like"/>
</dbReference>
<comment type="similarity">
    <text evidence="1">Belongs to the protein-tyrosine phosphatase family.</text>
</comment>
<protein>
    <submittedName>
        <fullName evidence="2">Protein-tyrosine-phosphatase</fullName>
    </submittedName>
</protein>
<dbReference type="InterPro" id="IPR026893">
    <property type="entry name" value="Tyr/Ser_Pase_IphP-type"/>
</dbReference>
<dbReference type="Proteomes" id="UP000243591">
    <property type="component" value="Chromosome"/>
</dbReference>
<evidence type="ECO:0000313" key="2">
    <source>
        <dbReference type="EMBL" id="ATF26384.1"/>
    </source>
</evidence>
<name>A0A291KH28_BROTH</name>
<dbReference type="KEGG" id="bths:CNY62_08335"/>
<dbReference type="GO" id="GO:0004721">
    <property type="term" value="F:phosphoprotein phosphatase activity"/>
    <property type="evidence" value="ECO:0007669"/>
    <property type="project" value="InterPro"/>
</dbReference>
<dbReference type="PANTHER" id="PTHR31126">
    <property type="entry name" value="TYROSINE-PROTEIN PHOSPHATASE"/>
    <property type="match status" value="1"/>
</dbReference>
<dbReference type="SUPFAM" id="SSF52799">
    <property type="entry name" value="(Phosphotyrosine protein) phosphatases II"/>
    <property type="match status" value="1"/>
</dbReference>
<dbReference type="Gene3D" id="3.90.190.10">
    <property type="entry name" value="Protein tyrosine phosphatase superfamily"/>
    <property type="match status" value="1"/>
</dbReference>
<keyword evidence="3" id="KW-1185">Reference proteome</keyword>
<reference evidence="2 3" key="1">
    <citation type="submission" date="2017-09" db="EMBL/GenBank/DDBJ databases">
        <title>Complete Genome Sequences of Two Strains of the Meat Spoilage Bacterium Brochothrix thermosphacta Isolated from Ground Chicken.</title>
        <authorList>
            <person name="Paoli G.C."/>
            <person name="Wijey C."/>
            <person name="Chen C.-Y."/>
            <person name="Nguyen L."/>
            <person name="Yan X."/>
            <person name="Irwin P.L."/>
        </authorList>
    </citation>
    <scope>NUCLEOTIDE SEQUENCE [LARGE SCALE GENOMIC DNA]</scope>
    <source>
        <strain evidence="2 3">BI</strain>
    </source>
</reference>
<dbReference type="Pfam" id="PF13350">
    <property type="entry name" value="Y_phosphatase3"/>
    <property type="match status" value="1"/>
</dbReference>
<sequence>MTMKMMKNLHNPFIELEGAVNVRDLGNYLTTENRVIKPHRLIRGAALNAVTDHDKVMIHDTLNIRRVVDFRTLAEISELPNQKIEGVEDIHIAVMTDLGHGASLEDIIAEVAKAPESNDYLLNINRRLVTDESAQTGYRAFMHDLLATPDTATYWHCAAGKDRTGFAAALVLKTLAVDNKTILRDYLLSNPGRAVENERMMSQILATTSLEPVVAQAIKRGLEVNGAYILNALETMDNTFGSVENYLSEVIGFSKKDIIDFKKIYLK</sequence>
<dbReference type="PANTHER" id="PTHR31126:SF1">
    <property type="entry name" value="TYROSINE SPECIFIC PROTEIN PHOSPHATASES DOMAIN-CONTAINING PROTEIN"/>
    <property type="match status" value="1"/>
</dbReference>
<dbReference type="EMBL" id="CP023483">
    <property type="protein sequence ID" value="ATF26384.1"/>
    <property type="molecule type" value="Genomic_DNA"/>
</dbReference>
<dbReference type="AlphaFoldDB" id="A0A291KH28"/>
<accession>A0A291KH28</accession>
<evidence type="ECO:0000313" key="3">
    <source>
        <dbReference type="Proteomes" id="UP000243591"/>
    </source>
</evidence>